<dbReference type="GO" id="GO:0003700">
    <property type="term" value="F:DNA-binding transcription factor activity"/>
    <property type="evidence" value="ECO:0007669"/>
    <property type="project" value="InterPro"/>
</dbReference>
<accession>A0A1M4Y832</accession>
<dbReference type="InterPro" id="IPR009057">
    <property type="entry name" value="Homeodomain-like_sf"/>
</dbReference>
<dbReference type="PANTHER" id="PTHR43280:SF29">
    <property type="entry name" value="ARAC-FAMILY TRANSCRIPTIONAL REGULATOR"/>
    <property type="match status" value="1"/>
</dbReference>
<gene>
    <name evidence="6" type="ORF">SAMN03080594_102348</name>
</gene>
<keyword evidence="2" id="KW-0238">DNA-binding</keyword>
<feature type="transmembrane region" description="Helical" evidence="4">
    <location>
        <begin position="6"/>
        <end position="22"/>
    </location>
</feature>
<dbReference type="GO" id="GO:0043565">
    <property type="term" value="F:sequence-specific DNA binding"/>
    <property type="evidence" value="ECO:0007669"/>
    <property type="project" value="InterPro"/>
</dbReference>
<feature type="transmembrane region" description="Helical" evidence="4">
    <location>
        <begin position="166"/>
        <end position="187"/>
    </location>
</feature>
<dbReference type="OrthoDB" id="9779074at2"/>
<protein>
    <submittedName>
        <fullName evidence="6">Helix-turn-helix domain-containing protein</fullName>
    </submittedName>
</protein>
<feature type="transmembrane region" description="Helical" evidence="4">
    <location>
        <begin position="122"/>
        <end position="145"/>
    </location>
</feature>
<dbReference type="PROSITE" id="PS01124">
    <property type="entry name" value="HTH_ARAC_FAMILY_2"/>
    <property type="match status" value="1"/>
</dbReference>
<organism evidence="6 7">
    <name type="scientific">Arenibacter palladensis</name>
    <dbReference type="NCBI Taxonomy" id="237373"/>
    <lineage>
        <taxon>Bacteria</taxon>
        <taxon>Pseudomonadati</taxon>
        <taxon>Bacteroidota</taxon>
        <taxon>Flavobacteriia</taxon>
        <taxon>Flavobacteriales</taxon>
        <taxon>Flavobacteriaceae</taxon>
        <taxon>Arenibacter</taxon>
    </lineage>
</organism>
<keyword evidence="7" id="KW-1185">Reference proteome</keyword>
<dbReference type="Gene3D" id="1.10.10.60">
    <property type="entry name" value="Homeodomain-like"/>
    <property type="match status" value="2"/>
</dbReference>
<feature type="domain" description="HTH araC/xylS-type" evidence="5">
    <location>
        <begin position="254"/>
        <end position="358"/>
    </location>
</feature>
<dbReference type="SUPFAM" id="SSF46689">
    <property type="entry name" value="Homeodomain-like"/>
    <property type="match status" value="1"/>
</dbReference>
<feature type="transmembrane region" description="Helical" evidence="4">
    <location>
        <begin position="62"/>
        <end position="85"/>
    </location>
</feature>
<dbReference type="InterPro" id="IPR018062">
    <property type="entry name" value="HTH_AraC-typ_CS"/>
</dbReference>
<feature type="transmembrane region" description="Helical" evidence="4">
    <location>
        <begin position="34"/>
        <end position="56"/>
    </location>
</feature>
<keyword evidence="4" id="KW-0472">Membrane</keyword>
<dbReference type="Proteomes" id="UP000184406">
    <property type="component" value="Unassembled WGS sequence"/>
</dbReference>
<evidence type="ECO:0000256" key="2">
    <source>
        <dbReference type="ARBA" id="ARBA00023125"/>
    </source>
</evidence>
<feature type="transmembrane region" description="Helical" evidence="4">
    <location>
        <begin position="97"/>
        <end position="116"/>
    </location>
</feature>
<keyword evidence="4" id="KW-1133">Transmembrane helix</keyword>
<evidence type="ECO:0000256" key="4">
    <source>
        <dbReference type="SAM" id="Phobius"/>
    </source>
</evidence>
<evidence type="ECO:0000313" key="6">
    <source>
        <dbReference type="EMBL" id="SHF01743.1"/>
    </source>
</evidence>
<evidence type="ECO:0000256" key="1">
    <source>
        <dbReference type="ARBA" id="ARBA00023015"/>
    </source>
</evidence>
<dbReference type="InterPro" id="IPR018060">
    <property type="entry name" value="HTH_AraC"/>
</dbReference>
<dbReference type="Pfam" id="PF12833">
    <property type="entry name" value="HTH_18"/>
    <property type="match status" value="1"/>
</dbReference>
<reference evidence="7" key="1">
    <citation type="submission" date="2016-11" db="EMBL/GenBank/DDBJ databases">
        <authorList>
            <person name="Varghese N."/>
            <person name="Submissions S."/>
        </authorList>
    </citation>
    <scope>NUCLEOTIDE SEQUENCE [LARGE SCALE GENOMIC DNA]</scope>
    <source>
        <strain evidence="7">DSM 17539</strain>
    </source>
</reference>
<dbReference type="PROSITE" id="PS00041">
    <property type="entry name" value="HTH_ARAC_FAMILY_1"/>
    <property type="match status" value="1"/>
</dbReference>
<keyword evidence="4" id="KW-0812">Transmembrane</keyword>
<keyword evidence="3" id="KW-0804">Transcription</keyword>
<dbReference type="RefSeq" id="WP_072861185.1">
    <property type="nucleotide sequence ID" value="NZ_FQUX01000002.1"/>
</dbReference>
<sequence>MNTLVVILLFGSLLLLSFLLIANPVNVNKKANFWFGLVIFFWSSFWLEEILVLIRLDIQSNLFWLPIRFFQFLTPVVFYYSIAYYANPNFRYGRKDFIHFLFPIILLIVLMVNQFYSDNANLSLVLNALVIIQAFYFIVLSYIKIQKHKQRIRLFSSNTFQIDLKWLKLIILAIFTLVAFIGIYNLLFVEADLNLFANIVSLSIVYFIAYNSLKQKEIFLLDENERSLIISSEEQTEINKRKLISDDELESQKEHLIKLMDDKKPYLDSELSLAQLAELMNFTPHQLSYLINAAFEESFFWFVNRYRVQRVKELLLDKENEHLTILGIAFESGFNSKTSFNTTFKKISGQTPSEFKKNGAAL</sequence>
<feature type="transmembrane region" description="Helical" evidence="4">
    <location>
        <begin position="193"/>
        <end position="213"/>
    </location>
</feature>
<evidence type="ECO:0000259" key="5">
    <source>
        <dbReference type="PROSITE" id="PS01124"/>
    </source>
</evidence>
<keyword evidence="1" id="KW-0805">Transcription regulation</keyword>
<dbReference type="AlphaFoldDB" id="A0A1M4Y832"/>
<proteinExistence type="predicted"/>
<evidence type="ECO:0000313" key="7">
    <source>
        <dbReference type="Proteomes" id="UP000184406"/>
    </source>
</evidence>
<name>A0A1M4Y832_9FLAO</name>
<dbReference type="EMBL" id="FQUX01000002">
    <property type="protein sequence ID" value="SHF01743.1"/>
    <property type="molecule type" value="Genomic_DNA"/>
</dbReference>
<evidence type="ECO:0000256" key="3">
    <source>
        <dbReference type="ARBA" id="ARBA00023163"/>
    </source>
</evidence>
<dbReference type="PANTHER" id="PTHR43280">
    <property type="entry name" value="ARAC-FAMILY TRANSCRIPTIONAL REGULATOR"/>
    <property type="match status" value="1"/>
</dbReference>
<dbReference type="SMART" id="SM00342">
    <property type="entry name" value="HTH_ARAC"/>
    <property type="match status" value="1"/>
</dbReference>